<reference evidence="1" key="4">
    <citation type="submission" date="2023-03" db="EMBL/GenBank/DDBJ databases">
        <authorList>
            <person name="Zajac M."/>
            <person name="Kwit R."/>
            <person name="Wasyl D."/>
        </authorList>
    </citation>
    <scope>NUCLEOTIDE SEQUENCE</scope>
    <source>
        <strain evidence="1">691B_2</strain>
    </source>
</reference>
<evidence type="ECO:0000313" key="1">
    <source>
        <dbReference type="EMBL" id="MDN3191646.1"/>
    </source>
</evidence>
<organism evidence="1 4">
    <name type="scientific">Enterococcus faecalis</name>
    <name type="common">Streptococcus faecalis</name>
    <dbReference type="NCBI Taxonomy" id="1351"/>
    <lineage>
        <taxon>Bacteria</taxon>
        <taxon>Bacillati</taxon>
        <taxon>Bacillota</taxon>
        <taxon>Bacilli</taxon>
        <taxon>Lactobacillales</taxon>
        <taxon>Enterococcaceae</taxon>
        <taxon>Enterococcus</taxon>
    </lineage>
</organism>
<dbReference type="Pfam" id="PF13671">
    <property type="entry name" value="AAA_33"/>
    <property type="match status" value="1"/>
</dbReference>
<keyword evidence="1" id="KW-0808">Transferase</keyword>
<evidence type="ECO:0000313" key="6">
    <source>
        <dbReference type="Proteomes" id="UP001222182"/>
    </source>
</evidence>
<dbReference type="RefSeq" id="WP_025187406.1">
    <property type="nucleotide sequence ID" value="NZ_AP031218.1"/>
</dbReference>
<dbReference type="NCBIfam" id="NF005255">
    <property type="entry name" value="PRK06762.2-2"/>
    <property type="match status" value="1"/>
</dbReference>
<evidence type="ECO:0000313" key="4">
    <source>
        <dbReference type="Proteomes" id="UP001173174"/>
    </source>
</evidence>
<gene>
    <name evidence="3" type="ORF">P0083_05300</name>
    <name evidence="2" type="ORF">P0D81_11660</name>
    <name evidence="1" type="ORF">P0E79_03945</name>
</gene>
<dbReference type="NCBIfam" id="NF005253">
    <property type="entry name" value="PRK06762.1-4"/>
    <property type="match status" value="1"/>
</dbReference>
<sequence length="188" mass="21976">MESFFQVFCSFVLVFNNQENGGKQMQPKLIILRGNSGSGKTTIANALHQCLKEQSLLISQDVVRREMLRVKDETGNLSIALLKQLVAFGYQECQYVIVEGIFQKAIYHSFFQEIIHLFEGNVQVYYFDISFEETLKRHSQRNKNQEFGVVEMKRWWLPEDYLGFPGEQRLSEQLSEKQIIRQILADIQ</sequence>
<accession>A0AAW7KCY9</accession>
<dbReference type="GO" id="GO:0016301">
    <property type="term" value="F:kinase activity"/>
    <property type="evidence" value="ECO:0007669"/>
    <property type="project" value="UniProtKB-KW"/>
</dbReference>
<evidence type="ECO:0000313" key="5">
    <source>
        <dbReference type="Proteomes" id="UP001221642"/>
    </source>
</evidence>
<dbReference type="Proteomes" id="UP001222182">
    <property type="component" value="Chromosome"/>
</dbReference>
<dbReference type="SUPFAM" id="SSF52540">
    <property type="entry name" value="P-loop containing nucleoside triphosphate hydrolases"/>
    <property type="match status" value="1"/>
</dbReference>
<protein>
    <submittedName>
        <fullName evidence="1">Kinase</fullName>
    </submittedName>
</protein>
<dbReference type="EMBL" id="CP119528">
    <property type="protein sequence ID" value="WER43692.1"/>
    <property type="molecule type" value="Genomic_DNA"/>
</dbReference>
<reference evidence="1" key="1">
    <citation type="journal article" date="2023" name="Pathogens">
        <title>Prevalence of Enterococcus spp. and the Whole-Genome Characteristics of Enterococcus faecium and Enterococcus faecalis Strains Isolated from Free-Living Birds in Poland.</title>
        <authorList>
            <person name="Kwit R."/>
            <person name="Zajac M."/>
            <person name="Smialowska-Weglinska A."/>
            <person name="Skarzynska M."/>
            <person name="Bomba A."/>
            <person name="Lalak A."/>
            <person name="Skrzypiec E."/>
            <person name="Wojdat D."/>
            <person name="Koza W."/>
            <person name="Mikos-Wojewoda E."/>
            <person name="Pasim P."/>
            <person name="Skora M."/>
            <person name="Polak M."/>
            <person name="Wiacek J."/>
            <person name="Wasyl D."/>
        </authorList>
    </citation>
    <scope>NUCLEOTIDE SEQUENCE</scope>
    <source>
        <strain evidence="1">691B_2</strain>
    </source>
</reference>
<reference evidence="3 6" key="3">
    <citation type="submission" date="2023-03" db="EMBL/GenBank/DDBJ databases">
        <title>Complete genome sequence of an Enterococcus faecalis urinary isolate.</title>
        <authorList>
            <person name="Brauer A.L."/>
            <person name="Armbruster C.E."/>
        </authorList>
    </citation>
    <scope>NUCLEOTIDE SEQUENCE [LARGE SCALE GENOMIC DNA]</scope>
    <source>
        <strain evidence="3 6">3143</strain>
    </source>
</reference>
<evidence type="ECO:0000313" key="3">
    <source>
        <dbReference type="EMBL" id="WER43692.1"/>
    </source>
</evidence>
<dbReference type="AlphaFoldDB" id="A0AAW7KCY9"/>
<name>A0AAW7KCY9_ENTFL</name>
<dbReference type="Gene3D" id="3.40.50.300">
    <property type="entry name" value="P-loop containing nucleotide triphosphate hydrolases"/>
    <property type="match status" value="1"/>
</dbReference>
<dbReference type="Proteomes" id="UP001173174">
    <property type="component" value="Unassembled WGS sequence"/>
</dbReference>
<dbReference type="InterPro" id="IPR027417">
    <property type="entry name" value="P-loop_NTPase"/>
</dbReference>
<evidence type="ECO:0000313" key="2">
    <source>
        <dbReference type="EMBL" id="WEH21713.1"/>
    </source>
</evidence>
<proteinExistence type="predicted"/>
<keyword evidence="1" id="KW-0418">Kinase</keyword>
<dbReference type="Proteomes" id="UP001221642">
    <property type="component" value="Chromosome"/>
</dbReference>
<dbReference type="EMBL" id="JAREWH010000001">
    <property type="protein sequence ID" value="MDN3191646.1"/>
    <property type="molecule type" value="Genomic_DNA"/>
</dbReference>
<reference evidence="2 5" key="2">
    <citation type="submission" date="2023-02" db="EMBL/GenBank/DDBJ databases">
        <title>Results of the 2020 Genomic Proficiency Test for the network of European Union Reference Laboratory for Antimicrobial Resistance assessing whole genome sequencing capacities.</title>
        <authorList>
            <person name="Hoffmann M."/>
            <person name="Luo Y."/>
            <person name="Sorensen L.H."/>
            <person name="Pedersen S.K."/>
            <person name="Hendriksen R.S."/>
        </authorList>
    </citation>
    <scope>NUCLEOTIDE SEQUENCE [LARGE SCALE GENOMIC DNA]</scope>
    <source>
        <strain evidence="2 5">GENOMIC22-006</strain>
    </source>
</reference>
<dbReference type="EMBL" id="CP119159">
    <property type="protein sequence ID" value="WEH21713.1"/>
    <property type="molecule type" value="Genomic_DNA"/>
</dbReference>